<name>A0ABT8N2N6_9BACL</name>
<evidence type="ECO:0000313" key="2">
    <source>
        <dbReference type="Proteomes" id="UP001172055"/>
    </source>
</evidence>
<organism evidence="1 2">
    <name type="scientific">Planococcus shixiaomingii</name>
    <dbReference type="NCBI Taxonomy" id="3058393"/>
    <lineage>
        <taxon>Bacteria</taxon>
        <taxon>Bacillati</taxon>
        <taxon>Bacillota</taxon>
        <taxon>Bacilli</taxon>
        <taxon>Bacillales</taxon>
        <taxon>Caryophanaceae</taxon>
        <taxon>Planococcus</taxon>
    </lineage>
</organism>
<accession>A0ABT8N2N6</accession>
<sequence length="104" mass="12147">MREIMREIKWVVSLFALVILLFVLLHTTPKIALRTHLFFEGYPKIALTTEIVDYEYLNLPANEEDSKGYLLTEPPVEKDTEGILDTYLVKKTGFLYFAEYGHDF</sequence>
<reference evidence="1 2" key="1">
    <citation type="submission" date="2023-06" db="EMBL/GenBank/DDBJ databases">
        <title>Novel species in genus Planococcus.</title>
        <authorList>
            <person name="Ning S."/>
        </authorList>
    </citation>
    <scope>NUCLEOTIDE SEQUENCE [LARGE SCALE GENOMIC DNA]</scope>
    <source>
        <strain evidence="1 2">N028</strain>
    </source>
</reference>
<comment type="caution">
    <text evidence="1">The sequence shown here is derived from an EMBL/GenBank/DDBJ whole genome shotgun (WGS) entry which is preliminary data.</text>
</comment>
<dbReference type="EMBL" id="JAUJWV010000001">
    <property type="protein sequence ID" value="MDN7242148.1"/>
    <property type="molecule type" value="Genomic_DNA"/>
</dbReference>
<dbReference type="RefSeq" id="WP_300986192.1">
    <property type="nucleotide sequence ID" value="NZ_CP129236.1"/>
</dbReference>
<dbReference type="Proteomes" id="UP001172055">
    <property type="component" value="Unassembled WGS sequence"/>
</dbReference>
<protein>
    <submittedName>
        <fullName evidence="1">Uncharacterized protein</fullName>
    </submittedName>
</protein>
<evidence type="ECO:0000313" key="1">
    <source>
        <dbReference type="EMBL" id="MDN7242148.1"/>
    </source>
</evidence>
<keyword evidence="2" id="KW-1185">Reference proteome</keyword>
<gene>
    <name evidence="1" type="ORF">QWY14_10075</name>
</gene>
<proteinExistence type="predicted"/>